<feature type="transmembrane region" description="Helical" evidence="12">
    <location>
        <begin position="125"/>
        <end position="144"/>
    </location>
</feature>
<keyword evidence="10" id="KW-0482">Metalloprotease</keyword>
<evidence type="ECO:0000256" key="7">
    <source>
        <dbReference type="ARBA" id="ARBA00022801"/>
    </source>
</evidence>
<evidence type="ECO:0000256" key="1">
    <source>
        <dbReference type="ARBA" id="ARBA00001947"/>
    </source>
</evidence>
<dbReference type="GO" id="GO:0008237">
    <property type="term" value="F:metallopeptidase activity"/>
    <property type="evidence" value="ECO:0007669"/>
    <property type="project" value="UniProtKB-KW"/>
</dbReference>
<evidence type="ECO:0000256" key="2">
    <source>
        <dbReference type="ARBA" id="ARBA00004141"/>
    </source>
</evidence>
<evidence type="ECO:0000313" key="15">
    <source>
        <dbReference type="Proteomes" id="UP000540191"/>
    </source>
</evidence>
<evidence type="ECO:0000256" key="5">
    <source>
        <dbReference type="ARBA" id="ARBA00022692"/>
    </source>
</evidence>
<evidence type="ECO:0000313" key="14">
    <source>
        <dbReference type="EMBL" id="MBB4735250.1"/>
    </source>
</evidence>
<proteinExistence type="inferred from homology"/>
<dbReference type="PANTHER" id="PTHR39188">
    <property type="entry name" value="MEMBRANE-ASSOCIATED ZINC METALLOPROTEASE M50B"/>
    <property type="match status" value="1"/>
</dbReference>
<evidence type="ECO:0000259" key="13">
    <source>
        <dbReference type="Pfam" id="PF02163"/>
    </source>
</evidence>
<comment type="subcellular location">
    <subcellularLocation>
        <location evidence="2">Membrane</location>
        <topology evidence="2">Multi-pass membrane protein</topology>
    </subcellularLocation>
</comment>
<gene>
    <name evidence="14" type="ORF">HDA30_000758</name>
</gene>
<dbReference type="InterPro" id="IPR008915">
    <property type="entry name" value="Peptidase_M50"/>
</dbReference>
<sequence length="363" mass="37270">MRLSWSWFLIAGVIMLLFGPRLAAGGLGPAGHAVAAGYAVCLAASVLVHEAAHAWAGARHGQHAEEIVLTLWGGHTQFRRSLASPRATVLVAVAGPAANLVVGVLAWTVLTVFDPSPVPRLLLEMTAWANLLLGGFNLLPGTPLDGGRVVEAAVWTRTGSRARGLVVAGQAGRVVAVCLVVAVLVPPLLPGVTAPSWWILAVLATVCATLWQGAGHAVRHGKDALSAEALDVAAHIRPARAVSAHLSVAQARTLAGAQTLVVLADDDRPVGLVDAAALARVPEAQAAHTPLGAAAVALGPGALVVAESLSAAGPDLIDRLRGTETAQWVVLDHEGRVLGVLPRAALPTLSRPAGRGPRRRETS</sequence>
<evidence type="ECO:0000256" key="3">
    <source>
        <dbReference type="ARBA" id="ARBA00007931"/>
    </source>
</evidence>
<feature type="domain" description="Peptidase M50" evidence="13">
    <location>
        <begin position="39"/>
        <end position="112"/>
    </location>
</feature>
<dbReference type="GO" id="GO:0046872">
    <property type="term" value="F:metal ion binding"/>
    <property type="evidence" value="ECO:0007669"/>
    <property type="project" value="UniProtKB-KW"/>
</dbReference>
<evidence type="ECO:0000256" key="10">
    <source>
        <dbReference type="ARBA" id="ARBA00023049"/>
    </source>
</evidence>
<comment type="cofactor">
    <cofactor evidence="1">
        <name>Zn(2+)</name>
        <dbReference type="ChEBI" id="CHEBI:29105"/>
    </cofactor>
</comment>
<keyword evidence="8" id="KW-0862">Zinc</keyword>
<keyword evidence="11 12" id="KW-0472">Membrane</keyword>
<reference evidence="14 15" key="1">
    <citation type="submission" date="2020-08" db="EMBL/GenBank/DDBJ databases">
        <title>Sequencing the genomes of 1000 actinobacteria strains.</title>
        <authorList>
            <person name="Klenk H.-P."/>
        </authorList>
    </citation>
    <scope>NUCLEOTIDE SEQUENCE [LARGE SCALE GENOMIC DNA]</scope>
    <source>
        <strain evidence="14 15">DSM 23974</strain>
    </source>
</reference>
<protein>
    <submittedName>
        <fullName evidence="14">Zn-dependent protease</fullName>
    </submittedName>
</protein>
<feature type="transmembrane region" description="Helical" evidence="12">
    <location>
        <begin position="89"/>
        <end position="113"/>
    </location>
</feature>
<dbReference type="GO" id="GO:0006508">
    <property type="term" value="P:proteolysis"/>
    <property type="evidence" value="ECO:0007669"/>
    <property type="project" value="UniProtKB-KW"/>
</dbReference>
<accession>A0A7W7GNA6</accession>
<dbReference type="Pfam" id="PF02163">
    <property type="entry name" value="Peptidase_M50"/>
    <property type="match status" value="2"/>
</dbReference>
<organism evidence="14 15">
    <name type="scientific">Micrococcus cohnii</name>
    <dbReference type="NCBI Taxonomy" id="993416"/>
    <lineage>
        <taxon>Bacteria</taxon>
        <taxon>Bacillati</taxon>
        <taxon>Actinomycetota</taxon>
        <taxon>Actinomycetes</taxon>
        <taxon>Micrococcales</taxon>
        <taxon>Micrococcaceae</taxon>
        <taxon>Micrococcus</taxon>
    </lineage>
</organism>
<dbReference type="RefSeq" id="WP_343059293.1">
    <property type="nucleotide sequence ID" value="NZ_JACHNA010000001.1"/>
</dbReference>
<evidence type="ECO:0000256" key="11">
    <source>
        <dbReference type="ARBA" id="ARBA00023136"/>
    </source>
</evidence>
<evidence type="ECO:0000256" key="6">
    <source>
        <dbReference type="ARBA" id="ARBA00022723"/>
    </source>
</evidence>
<dbReference type="GO" id="GO:0016020">
    <property type="term" value="C:membrane"/>
    <property type="evidence" value="ECO:0007669"/>
    <property type="project" value="UniProtKB-SubCell"/>
</dbReference>
<feature type="transmembrane region" description="Helical" evidence="12">
    <location>
        <begin position="197"/>
        <end position="214"/>
    </location>
</feature>
<keyword evidence="9 12" id="KW-1133">Transmembrane helix</keyword>
<dbReference type="AlphaFoldDB" id="A0A7W7GNA6"/>
<evidence type="ECO:0000256" key="12">
    <source>
        <dbReference type="SAM" id="Phobius"/>
    </source>
</evidence>
<evidence type="ECO:0000256" key="8">
    <source>
        <dbReference type="ARBA" id="ARBA00022833"/>
    </source>
</evidence>
<name>A0A7W7GNA6_9MICC</name>
<dbReference type="EMBL" id="JACHNA010000001">
    <property type="protein sequence ID" value="MBB4735250.1"/>
    <property type="molecule type" value="Genomic_DNA"/>
</dbReference>
<keyword evidence="15" id="KW-1185">Reference proteome</keyword>
<keyword evidence="5 12" id="KW-0812">Transmembrane</keyword>
<evidence type="ECO:0000256" key="9">
    <source>
        <dbReference type="ARBA" id="ARBA00022989"/>
    </source>
</evidence>
<dbReference type="Proteomes" id="UP000540191">
    <property type="component" value="Unassembled WGS sequence"/>
</dbReference>
<dbReference type="PANTHER" id="PTHR39188:SF3">
    <property type="entry name" value="STAGE IV SPORULATION PROTEIN FB"/>
    <property type="match status" value="1"/>
</dbReference>
<comment type="caution">
    <text evidence="14">The sequence shown here is derived from an EMBL/GenBank/DDBJ whole genome shotgun (WGS) entry which is preliminary data.</text>
</comment>
<evidence type="ECO:0000256" key="4">
    <source>
        <dbReference type="ARBA" id="ARBA00022670"/>
    </source>
</evidence>
<feature type="transmembrane region" description="Helical" evidence="12">
    <location>
        <begin position="165"/>
        <end position="185"/>
    </location>
</feature>
<feature type="transmembrane region" description="Helical" evidence="12">
    <location>
        <begin position="33"/>
        <end position="52"/>
    </location>
</feature>
<keyword evidence="6" id="KW-0479">Metal-binding</keyword>
<comment type="similarity">
    <text evidence="3">Belongs to the peptidase M50B family.</text>
</comment>
<feature type="domain" description="Peptidase M50" evidence="13">
    <location>
        <begin position="122"/>
        <end position="162"/>
    </location>
</feature>
<keyword evidence="7" id="KW-0378">Hydrolase</keyword>
<keyword evidence="4 14" id="KW-0645">Protease</keyword>